<dbReference type="SUPFAM" id="SSF53686">
    <property type="entry name" value="Tryptophan synthase beta subunit-like PLP-dependent enzymes"/>
    <property type="match status" value="1"/>
</dbReference>
<dbReference type="InterPro" id="IPR010081">
    <property type="entry name" value="DiNH2opropionate_NH3_lyase"/>
</dbReference>
<dbReference type="InterPro" id="IPR036052">
    <property type="entry name" value="TrpB-like_PALP_sf"/>
</dbReference>
<feature type="domain" description="Tryptophan synthase beta chain-like PALP" evidence="3">
    <location>
        <begin position="45"/>
        <end position="306"/>
    </location>
</feature>
<dbReference type="Gene3D" id="3.40.50.1100">
    <property type="match status" value="3"/>
</dbReference>
<dbReference type="PANTHER" id="PTHR42937">
    <property type="match status" value="1"/>
</dbReference>
<organism evidence="4 5">
    <name type="scientific">Tindallia californiensis</name>
    <dbReference type="NCBI Taxonomy" id="159292"/>
    <lineage>
        <taxon>Bacteria</taxon>
        <taxon>Bacillati</taxon>
        <taxon>Bacillota</taxon>
        <taxon>Clostridia</taxon>
        <taxon>Peptostreptococcales</taxon>
        <taxon>Tindalliaceae</taxon>
        <taxon>Tindallia</taxon>
    </lineage>
</organism>
<dbReference type="RefSeq" id="WP_093315513.1">
    <property type="nucleotide sequence ID" value="NZ_FNPV01000013.1"/>
</dbReference>
<dbReference type="GO" id="GO:0008838">
    <property type="term" value="F:diaminopropionate ammonia-lyase activity"/>
    <property type="evidence" value="ECO:0007669"/>
    <property type="project" value="InterPro"/>
</dbReference>
<sequence>MATIEVLMNQHHQDNQHKRKDLEATYPLPTNFDQVYAFHQSMKEYAQTSLHDLKCLAHQLKVQKIYVKDESQRFGINAFKGLGVSFALNEIIKKNPQAHYTFVSCTDGNHGKALAWRANSLGHKAIIFMPKGSETRRVKAIEAFHAKVIVTDMNYDDTVRYASEYAKKHSYYFVQDTALPHYTEIPNNIVLGYSTMVCEALEQMSEKPTHVFLQAGVGSMAGGVLWYLYHHYDDQLPFIGVIESSQVACIYESIQQDKMISIGGEPYTLMAGLNCGEANFMTFPLLKEKSNCFIKCQDEITLKGMSRSQHPIQKDPVINSGESGAVGLGFIEEILTNPAYHSLKISLKIDEDSVILLFSTEGNLY</sequence>
<name>A0A1H3R739_9FIRM</name>
<dbReference type="STRING" id="159292.SAMN05192546_11314"/>
<keyword evidence="2" id="KW-0663">Pyridoxal phosphate</keyword>
<accession>A0A1H3R739</accession>
<dbReference type="Pfam" id="PF00291">
    <property type="entry name" value="PALP"/>
    <property type="match status" value="1"/>
</dbReference>
<evidence type="ECO:0000313" key="5">
    <source>
        <dbReference type="Proteomes" id="UP000199230"/>
    </source>
</evidence>
<evidence type="ECO:0000259" key="3">
    <source>
        <dbReference type="Pfam" id="PF00291"/>
    </source>
</evidence>
<dbReference type="NCBIfam" id="NF006058">
    <property type="entry name" value="PRK08206.1"/>
    <property type="match status" value="1"/>
</dbReference>
<keyword evidence="4" id="KW-0456">Lyase</keyword>
<dbReference type="PANTHER" id="PTHR42937:SF1">
    <property type="entry name" value="DIAMINOPROPIONATE AMMONIA-LYASE"/>
    <property type="match status" value="1"/>
</dbReference>
<dbReference type="CDD" id="cd00640">
    <property type="entry name" value="Trp-synth-beta_II"/>
    <property type="match status" value="1"/>
</dbReference>
<dbReference type="OrthoDB" id="34584at2"/>
<gene>
    <name evidence="4" type="ORF">SAMN05192546_11314</name>
</gene>
<dbReference type="NCBIfam" id="TIGR01747">
    <property type="entry name" value="diampropi_NH3ly"/>
    <property type="match status" value="1"/>
</dbReference>
<dbReference type="GO" id="GO:0030170">
    <property type="term" value="F:pyridoxal phosphate binding"/>
    <property type="evidence" value="ECO:0007669"/>
    <property type="project" value="InterPro"/>
</dbReference>
<protein>
    <submittedName>
        <fullName evidence="4">Diaminopropionate ammonia-lyase</fullName>
    </submittedName>
</protein>
<proteinExistence type="predicted"/>
<evidence type="ECO:0000313" key="4">
    <source>
        <dbReference type="EMBL" id="SDZ21594.1"/>
    </source>
</evidence>
<dbReference type="AlphaFoldDB" id="A0A1H3R739"/>
<comment type="cofactor">
    <cofactor evidence="1">
        <name>pyridoxal 5'-phosphate</name>
        <dbReference type="ChEBI" id="CHEBI:597326"/>
    </cofactor>
</comment>
<evidence type="ECO:0000256" key="1">
    <source>
        <dbReference type="ARBA" id="ARBA00001933"/>
    </source>
</evidence>
<dbReference type="InterPro" id="IPR001926">
    <property type="entry name" value="TrpB-like_PALP"/>
</dbReference>
<reference evidence="4 5" key="1">
    <citation type="submission" date="2016-10" db="EMBL/GenBank/DDBJ databases">
        <authorList>
            <person name="de Groot N.N."/>
        </authorList>
    </citation>
    <scope>NUCLEOTIDE SEQUENCE [LARGE SCALE GENOMIC DNA]</scope>
    <source>
        <strain evidence="4 5">APO</strain>
    </source>
</reference>
<dbReference type="GO" id="GO:1901605">
    <property type="term" value="P:alpha-amino acid metabolic process"/>
    <property type="evidence" value="ECO:0007669"/>
    <property type="project" value="UniProtKB-ARBA"/>
</dbReference>
<dbReference type="Proteomes" id="UP000199230">
    <property type="component" value="Unassembled WGS sequence"/>
</dbReference>
<keyword evidence="5" id="KW-1185">Reference proteome</keyword>
<dbReference type="EMBL" id="FNPV01000013">
    <property type="protein sequence ID" value="SDZ21594.1"/>
    <property type="molecule type" value="Genomic_DNA"/>
</dbReference>
<evidence type="ECO:0000256" key="2">
    <source>
        <dbReference type="ARBA" id="ARBA00022898"/>
    </source>
</evidence>